<proteinExistence type="predicted"/>
<organism evidence="2 3">
    <name type="scientific">Micromonospora krabiensis</name>
    <dbReference type="NCBI Taxonomy" id="307121"/>
    <lineage>
        <taxon>Bacteria</taxon>
        <taxon>Bacillati</taxon>
        <taxon>Actinomycetota</taxon>
        <taxon>Actinomycetes</taxon>
        <taxon>Micromonosporales</taxon>
        <taxon>Micromonosporaceae</taxon>
        <taxon>Micromonospora</taxon>
    </lineage>
</organism>
<dbReference type="Gene3D" id="3.40.50.150">
    <property type="entry name" value="Vaccinia Virus protein VP39"/>
    <property type="match status" value="1"/>
</dbReference>
<dbReference type="InterPro" id="IPR041698">
    <property type="entry name" value="Methyltransf_25"/>
</dbReference>
<dbReference type="PATRIC" id="fig|307121.4.peg.409"/>
<keyword evidence="2" id="KW-0808">Transferase</keyword>
<sequence length="256" mass="26822">MTSVFTVRTNGGDAGPGAEAGLIAEHTRAGGPPVDGGRGFAAALRSRGSDEHWLVYDDGARSRLPARRWHGPPEPATAAVVARCAGPTLDLGCGPGRLTLALARAGVTAIGVDVNAYAVATARARGAVAIHRDVFEPLPGEGRWAHAILLDGNIGIGGDPVALLRRCRALLDPAGTVLVELEPPGPGLWQGHARIATTHRTGRLALGPLFRWARLDTRAVHHVAPHAGFAVREILQRGGRWFGELNVSRPGPATKR</sequence>
<dbReference type="Proteomes" id="UP000199393">
    <property type="component" value="Chromosome I"/>
</dbReference>
<dbReference type="OrthoDB" id="4484556at2"/>
<dbReference type="EMBL" id="LT598496">
    <property type="protein sequence ID" value="SBV24935.1"/>
    <property type="molecule type" value="Genomic_DNA"/>
</dbReference>
<name>A0A1C3MX95_9ACTN</name>
<dbReference type="GO" id="GO:0008168">
    <property type="term" value="F:methyltransferase activity"/>
    <property type="evidence" value="ECO:0007669"/>
    <property type="project" value="UniProtKB-KW"/>
</dbReference>
<evidence type="ECO:0000259" key="1">
    <source>
        <dbReference type="Pfam" id="PF13649"/>
    </source>
</evidence>
<dbReference type="SUPFAM" id="SSF53335">
    <property type="entry name" value="S-adenosyl-L-methionine-dependent methyltransferases"/>
    <property type="match status" value="1"/>
</dbReference>
<dbReference type="InterPro" id="IPR029063">
    <property type="entry name" value="SAM-dependent_MTases_sf"/>
</dbReference>
<gene>
    <name evidence="2" type="ORF">GA0070620_0400</name>
</gene>
<accession>A0A1C3MX95</accession>
<dbReference type="CDD" id="cd02440">
    <property type="entry name" value="AdoMet_MTases"/>
    <property type="match status" value="1"/>
</dbReference>
<dbReference type="STRING" id="307121.GA0070620_0400"/>
<evidence type="ECO:0000313" key="2">
    <source>
        <dbReference type="EMBL" id="SBV24935.1"/>
    </source>
</evidence>
<dbReference type="GO" id="GO:0032259">
    <property type="term" value="P:methylation"/>
    <property type="evidence" value="ECO:0007669"/>
    <property type="project" value="UniProtKB-KW"/>
</dbReference>
<reference evidence="3" key="1">
    <citation type="submission" date="2016-06" db="EMBL/GenBank/DDBJ databases">
        <authorList>
            <person name="Varghese N."/>
        </authorList>
    </citation>
    <scope>NUCLEOTIDE SEQUENCE [LARGE SCALE GENOMIC DNA]</scope>
    <source>
        <strain evidence="3">DSM 45344</strain>
    </source>
</reference>
<dbReference type="Pfam" id="PF13649">
    <property type="entry name" value="Methyltransf_25"/>
    <property type="match status" value="1"/>
</dbReference>
<protein>
    <submittedName>
        <fullName evidence="2">Methyltransferase domain-containing protein</fullName>
    </submittedName>
</protein>
<feature type="domain" description="Methyltransferase" evidence="1">
    <location>
        <begin position="89"/>
        <end position="175"/>
    </location>
</feature>
<keyword evidence="2" id="KW-0489">Methyltransferase</keyword>
<keyword evidence="3" id="KW-1185">Reference proteome</keyword>
<dbReference type="AlphaFoldDB" id="A0A1C3MX95"/>
<dbReference type="RefSeq" id="WP_091587954.1">
    <property type="nucleotide sequence ID" value="NZ_JBHRWG010000002.1"/>
</dbReference>
<evidence type="ECO:0000313" key="3">
    <source>
        <dbReference type="Proteomes" id="UP000199393"/>
    </source>
</evidence>